<sequence>MDSIILQLIFFFKEKEILITGKFSSVYLFFEEKEYIFGNEEVEDILWTTILLCQCITYHTMRPDSIRRHRKGLNPAIKGGQLMNPKHHASIAFLFINFNLYNLYNVFR</sequence>
<reference evidence="1" key="1">
    <citation type="submission" date="2018-10" db="EMBL/GenBank/DDBJ databases">
        <title>Hidden diversity of soil giant viruses.</title>
        <authorList>
            <person name="Schulz F."/>
            <person name="Alteio L."/>
            <person name="Goudeau D."/>
            <person name="Ryan E.M."/>
            <person name="Malmstrom R.R."/>
            <person name="Blanchard J."/>
            <person name="Woyke T."/>
        </authorList>
    </citation>
    <scope>NUCLEOTIDE SEQUENCE</scope>
    <source>
        <strain evidence="1">EDV1</strain>
    </source>
</reference>
<dbReference type="EMBL" id="MK072071">
    <property type="protein sequence ID" value="AYV78168.1"/>
    <property type="molecule type" value="Genomic_DNA"/>
</dbReference>
<protein>
    <submittedName>
        <fullName evidence="1">Uncharacterized protein</fullName>
    </submittedName>
</protein>
<gene>
    <name evidence="1" type="ORF">Edafosvirus6_17</name>
</gene>
<proteinExistence type="predicted"/>
<accession>A0A3G4ZTF9</accession>
<organism evidence="1">
    <name type="scientific">Edafosvirus sp</name>
    <dbReference type="NCBI Taxonomy" id="2487765"/>
    <lineage>
        <taxon>Viruses</taxon>
        <taxon>Varidnaviria</taxon>
        <taxon>Bamfordvirae</taxon>
        <taxon>Nucleocytoviricota</taxon>
        <taxon>Megaviricetes</taxon>
        <taxon>Imitervirales</taxon>
        <taxon>Mimiviridae</taxon>
        <taxon>Klosneuvirinae</taxon>
    </lineage>
</organism>
<evidence type="ECO:0000313" key="1">
    <source>
        <dbReference type="EMBL" id="AYV78168.1"/>
    </source>
</evidence>
<name>A0A3G4ZTF9_9VIRU</name>